<reference evidence="1" key="1">
    <citation type="journal article" date="2016" name="Nat. Genet.">
        <title>A high-quality carrot genome assembly provides new insights into carotenoid accumulation and asterid genome evolution.</title>
        <authorList>
            <person name="Iorizzo M."/>
            <person name="Ellison S."/>
            <person name="Senalik D."/>
            <person name="Zeng P."/>
            <person name="Satapoomin P."/>
            <person name="Huang J."/>
            <person name="Bowman M."/>
            <person name="Iovene M."/>
            <person name="Sanseverino W."/>
            <person name="Cavagnaro P."/>
            <person name="Yildiz M."/>
            <person name="Macko-Podgorni A."/>
            <person name="Moranska E."/>
            <person name="Grzebelus E."/>
            <person name="Grzebelus D."/>
            <person name="Ashrafi H."/>
            <person name="Zheng Z."/>
            <person name="Cheng S."/>
            <person name="Spooner D."/>
            <person name="Van Deynze A."/>
            <person name="Simon P."/>
        </authorList>
    </citation>
    <scope>NUCLEOTIDE SEQUENCE [LARGE SCALE GENOMIC DNA]</scope>
    <source>
        <tissue evidence="1">Leaf</tissue>
    </source>
</reference>
<name>A0A166ENJ8_DAUCS</name>
<dbReference type="STRING" id="79200.A0A166ENJ8"/>
<dbReference type="GO" id="GO:0016592">
    <property type="term" value="C:mediator complex"/>
    <property type="evidence" value="ECO:0007669"/>
    <property type="project" value="InterPro"/>
</dbReference>
<dbReference type="OMA" id="CANLCTH"/>
<accession>A0A166ENJ8</accession>
<dbReference type="PANTHER" id="PTHR37188">
    <property type="entry name" value="MEDIATOR OF RNA POLYMERASE II TRANSCRIPTION SUBUNIT-RELATED"/>
    <property type="match status" value="1"/>
</dbReference>
<dbReference type="InterPro" id="IPR038790">
    <property type="entry name" value="Med9_plant"/>
</dbReference>
<dbReference type="EMBL" id="LNRQ01000002">
    <property type="protein sequence ID" value="KZN06788.1"/>
    <property type="molecule type" value="Genomic_DNA"/>
</dbReference>
<protein>
    <submittedName>
        <fullName evidence="1">Uncharacterized protein</fullName>
    </submittedName>
</protein>
<organism evidence="1">
    <name type="scientific">Daucus carota subsp. sativus</name>
    <name type="common">Carrot</name>
    <dbReference type="NCBI Taxonomy" id="79200"/>
    <lineage>
        <taxon>Eukaryota</taxon>
        <taxon>Viridiplantae</taxon>
        <taxon>Streptophyta</taxon>
        <taxon>Embryophyta</taxon>
        <taxon>Tracheophyta</taxon>
        <taxon>Spermatophyta</taxon>
        <taxon>Magnoliopsida</taxon>
        <taxon>eudicotyledons</taxon>
        <taxon>Gunneridae</taxon>
        <taxon>Pentapetalae</taxon>
        <taxon>asterids</taxon>
        <taxon>campanulids</taxon>
        <taxon>Apiales</taxon>
        <taxon>Apiaceae</taxon>
        <taxon>Apioideae</taxon>
        <taxon>Scandiceae</taxon>
        <taxon>Daucinae</taxon>
        <taxon>Daucus</taxon>
        <taxon>Daucus sect. Daucus</taxon>
    </lineage>
</organism>
<dbReference type="Gramene" id="KZN06788">
    <property type="protein sequence ID" value="KZN06788"/>
    <property type="gene ID" value="DCAR_007625"/>
</dbReference>
<dbReference type="AlphaFoldDB" id="A0A166ENJ8"/>
<comment type="caution">
    <text evidence="1">The sequence shown here is derived from an EMBL/GenBank/DDBJ whole genome shotgun (WGS) entry which is preliminary data.</text>
</comment>
<sequence>MCANLCTHLIIRWRKRNEQLVENLGDAIENGTRDQHSDALTVDGQKRKVEESEHLLNQRRDLLMNYRNAMDDLIKTDL</sequence>
<evidence type="ECO:0000313" key="1">
    <source>
        <dbReference type="EMBL" id="KZN06788.1"/>
    </source>
</evidence>
<proteinExistence type="predicted"/>
<dbReference type="PANTHER" id="PTHR37188:SF1">
    <property type="entry name" value="MEDIATOR OF RNA POLYMERASE II TRANSCRIPTION SUBUNIT-RELATED"/>
    <property type="match status" value="1"/>
</dbReference>
<gene>
    <name evidence="1" type="ORF">DCAR_007625</name>
</gene>